<keyword evidence="1" id="KW-1133">Transmembrane helix</keyword>
<keyword evidence="1" id="KW-0812">Transmembrane</keyword>
<organism evidence="2 3">
    <name type="scientific">Methanomicrobium antiquum</name>
    <dbReference type="NCBI Taxonomy" id="487686"/>
    <lineage>
        <taxon>Archaea</taxon>
        <taxon>Methanobacteriati</taxon>
        <taxon>Methanobacteriota</taxon>
        <taxon>Stenosarchaea group</taxon>
        <taxon>Methanomicrobia</taxon>
        <taxon>Methanomicrobiales</taxon>
        <taxon>Methanomicrobiaceae</taxon>
        <taxon>Methanomicrobium</taxon>
    </lineage>
</organism>
<name>A0AAF0FQG6_9EURY</name>
<keyword evidence="3" id="KW-1185">Reference proteome</keyword>
<dbReference type="AlphaFoldDB" id="A0AAF0FQG6"/>
<dbReference type="RefSeq" id="WP_278099529.1">
    <property type="nucleotide sequence ID" value="NZ_CP091092.1"/>
</dbReference>
<keyword evidence="1" id="KW-0472">Membrane</keyword>
<proteinExistence type="predicted"/>
<evidence type="ECO:0000313" key="2">
    <source>
        <dbReference type="EMBL" id="WFN36692.1"/>
    </source>
</evidence>
<sequence>MKRNKRFLGIKILIIFYIAAAVLFFPAQSAAPADSEFKTDEENKTYAENNTDAVNKTDAAAQVNNEAPGWAGGSMELAGQKDMSAYNPVYTPPPLKKIDKETAKLYPGLVVLDSDINFSKADNYIVRNISMESVTIEFINPASEAESKEILRAYAEPIASAENAGVSQKSLGFGVFETIAAAFFFGIFISLKHRRN</sequence>
<gene>
    <name evidence="2" type="ORF">L1994_11225</name>
</gene>
<accession>A0AAF0FQG6</accession>
<dbReference type="EMBL" id="CP091092">
    <property type="protein sequence ID" value="WFN36692.1"/>
    <property type="molecule type" value="Genomic_DNA"/>
</dbReference>
<dbReference type="Proteomes" id="UP001218895">
    <property type="component" value="Chromosome"/>
</dbReference>
<protein>
    <submittedName>
        <fullName evidence="2">Uncharacterized protein</fullName>
    </submittedName>
</protein>
<evidence type="ECO:0000256" key="1">
    <source>
        <dbReference type="SAM" id="Phobius"/>
    </source>
</evidence>
<dbReference type="GeneID" id="79950979"/>
<reference evidence="2" key="1">
    <citation type="submission" date="2022-01" db="EMBL/GenBank/DDBJ databases">
        <title>Complete genome of Methanomicrobium antiquum DSM 21220.</title>
        <authorList>
            <person name="Chen S.-C."/>
            <person name="You Y.-T."/>
            <person name="Zhou Y.-Z."/>
            <person name="Lai M.-C."/>
        </authorList>
    </citation>
    <scope>NUCLEOTIDE SEQUENCE</scope>
    <source>
        <strain evidence="2">DSM 21220</strain>
    </source>
</reference>
<dbReference type="KEGG" id="manq:L1994_11225"/>
<feature type="transmembrane region" description="Helical" evidence="1">
    <location>
        <begin position="171"/>
        <end position="191"/>
    </location>
</feature>
<evidence type="ECO:0000313" key="3">
    <source>
        <dbReference type="Proteomes" id="UP001218895"/>
    </source>
</evidence>